<evidence type="ECO:0000256" key="1">
    <source>
        <dbReference type="ARBA" id="ARBA00004123"/>
    </source>
</evidence>
<dbReference type="InParanoid" id="A0A2R6QFC6"/>
<dbReference type="GO" id="GO:0005634">
    <property type="term" value="C:nucleus"/>
    <property type="evidence" value="ECO:0007669"/>
    <property type="project" value="UniProtKB-SubCell"/>
</dbReference>
<keyword evidence="3" id="KW-0090">Biological rhythms</keyword>
<dbReference type="PANTHER" id="PTHR33469">
    <property type="entry name" value="PROTEIN ELF4-LIKE 4"/>
    <property type="match status" value="1"/>
</dbReference>
<evidence type="ECO:0000259" key="6">
    <source>
        <dbReference type="Pfam" id="PF07011"/>
    </source>
</evidence>
<dbReference type="GO" id="GO:0048511">
    <property type="term" value="P:rhythmic process"/>
    <property type="evidence" value="ECO:0007669"/>
    <property type="project" value="UniProtKB-KW"/>
</dbReference>
<dbReference type="InterPro" id="IPR009741">
    <property type="entry name" value="EARLY_FLOWERING_4_dom"/>
</dbReference>
<dbReference type="GO" id="GO:0042753">
    <property type="term" value="P:positive regulation of circadian rhythm"/>
    <property type="evidence" value="ECO:0007669"/>
    <property type="project" value="InterPro"/>
</dbReference>
<dbReference type="Pfam" id="PF07011">
    <property type="entry name" value="Elf4"/>
    <property type="match status" value="1"/>
</dbReference>
<feature type="region of interest" description="Disordered" evidence="5">
    <location>
        <begin position="83"/>
        <end position="114"/>
    </location>
</feature>
<accession>A0A2R6QFC6</accession>
<reference evidence="7 8" key="1">
    <citation type="submission" date="2017-07" db="EMBL/GenBank/DDBJ databases">
        <title>An improved, manually edited Actinidia chinensis var. chinensis (kiwifruit) genome highlights the challenges associated with draft genomes and gene prediction in plants.</title>
        <authorList>
            <person name="Pilkington S."/>
            <person name="Crowhurst R."/>
            <person name="Hilario E."/>
            <person name="Nardozza S."/>
            <person name="Fraser L."/>
            <person name="Peng Y."/>
            <person name="Gunaseelan K."/>
            <person name="Simpson R."/>
            <person name="Tahir J."/>
            <person name="Deroles S."/>
            <person name="Templeton K."/>
            <person name="Luo Z."/>
            <person name="Davy M."/>
            <person name="Cheng C."/>
            <person name="Mcneilage M."/>
            <person name="Scaglione D."/>
            <person name="Liu Y."/>
            <person name="Zhang Q."/>
            <person name="Datson P."/>
            <person name="De Silva N."/>
            <person name="Gardiner S."/>
            <person name="Bassett H."/>
            <person name="Chagne D."/>
            <person name="Mccallum J."/>
            <person name="Dzierzon H."/>
            <person name="Deng C."/>
            <person name="Wang Y.-Y."/>
            <person name="Barron N."/>
            <person name="Manako K."/>
            <person name="Bowen J."/>
            <person name="Foster T."/>
            <person name="Erridge Z."/>
            <person name="Tiffin H."/>
            <person name="Waite C."/>
            <person name="Davies K."/>
            <person name="Grierson E."/>
            <person name="Laing W."/>
            <person name="Kirk R."/>
            <person name="Chen X."/>
            <person name="Wood M."/>
            <person name="Montefiori M."/>
            <person name="Brummell D."/>
            <person name="Schwinn K."/>
            <person name="Catanach A."/>
            <person name="Fullerton C."/>
            <person name="Li D."/>
            <person name="Meiyalaghan S."/>
            <person name="Nieuwenhuizen N."/>
            <person name="Read N."/>
            <person name="Prakash R."/>
            <person name="Hunter D."/>
            <person name="Zhang H."/>
            <person name="Mckenzie M."/>
            <person name="Knabel M."/>
            <person name="Harris A."/>
            <person name="Allan A."/>
            <person name="Chen A."/>
            <person name="Janssen B."/>
            <person name="Plunkett B."/>
            <person name="Dwamena C."/>
            <person name="Voogd C."/>
            <person name="Leif D."/>
            <person name="Lafferty D."/>
            <person name="Souleyre E."/>
            <person name="Varkonyi-Gasic E."/>
            <person name="Gambi F."/>
            <person name="Hanley J."/>
            <person name="Yao J.-L."/>
            <person name="Cheung J."/>
            <person name="David K."/>
            <person name="Warren B."/>
            <person name="Marsh K."/>
            <person name="Snowden K."/>
            <person name="Lin-Wang K."/>
            <person name="Brian L."/>
            <person name="Martinez-Sanchez M."/>
            <person name="Wang M."/>
            <person name="Ileperuma N."/>
            <person name="Macnee N."/>
            <person name="Campin R."/>
            <person name="Mcatee P."/>
            <person name="Drummond R."/>
            <person name="Espley R."/>
            <person name="Ireland H."/>
            <person name="Wu R."/>
            <person name="Atkinson R."/>
            <person name="Karunairetnam S."/>
            <person name="Bulley S."/>
            <person name="Chunkath S."/>
            <person name="Hanley Z."/>
            <person name="Storey R."/>
            <person name="Thrimawithana A."/>
            <person name="Thomson S."/>
            <person name="David C."/>
            <person name="Testolin R."/>
        </authorList>
    </citation>
    <scope>NUCLEOTIDE SEQUENCE [LARGE SCALE GENOMIC DNA]</scope>
    <source>
        <strain evidence="8">cv. Red5</strain>
        <tissue evidence="7">Young leaf</tissue>
    </source>
</reference>
<name>A0A2R6QFC6_ACTCC</name>
<evidence type="ECO:0000256" key="5">
    <source>
        <dbReference type="SAM" id="MobiDB-lite"/>
    </source>
</evidence>
<dbReference type="GO" id="GO:0009649">
    <property type="term" value="P:entrainment of circadian clock"/>
    <property type="evidence" value="ECO:0007669"/>
    <property type="project" value="TreeGrafter"/>
</dbReference>
<protein>
    <submittedName>
        <fullName evidence="7">Protein ELF4-LIKE like</fullName>
    </submittedName>
</protein>
<evidence type="ECO:0000313" key="7">
    <source>
        <dbReference type="EMBL" id="PSS07324.1"/>
    </source>
</evidence>
<reference evidence="8" key="2">
    <citation type="journal article" date="2018" name="BMC Genomics">
        <title>A manually annotated Actinidia chinensis var. chinensis (kiwifruit) genome highlights the challenges associated with draft genomes and gene prediction in plants.</title>
        <authorList>
            <person name="Pilkington S.M."/>
            <person name="Crowhurst R."/>
            <person name="Hilario E."/>
            <person name="Nardozza S."/>
            <person name="Fraser L."/>
            <person name="Peng Y."/>
            <person name="Gunaseelan K."/>
            <person name="Simpson R."/>
            <person name="Tahir J."/>
            <person name="Deroles S.C."/>
            <person name="Templeton K."/>
            <person name="Luo Z."/>
            <person name="Davy M."/>
            <person name="Cheng C."/>
            <person name="McNeilage M."/>
            <person name="Scaglione D."/>
            <person name="Liu Y."/>
            <person name="Zhang Q."/>
            <person name="Datson P."/>
            <person name="De Silva N."/>
            <person name="Gardiner S.E."/>
            <person name="Bassett H."/>
            <person name="Chagne D."/>
            <person name="McCallum J."/>
            <person name="Dzierzon H."/>
            <person name="Deng C."/>
            <person name="Wang Y.Y."/>
            <person name="Barron L."/>
            <person name="Manako K."/>
            <person name="Bowen J."/>
            <person name="Foster T.M."/>
            <person name="Erridge Z.A."/>
            <person name="Tiffin H."/>
            <person name="Waite C.N."/>
            <person name="Davies K.M."/>
            <person name="Grierson E.P."/>
            <person name="Laing W.A."/>
            <person name="Kirk R."/>
            <person name="Chen X."/>
            <person name="Wood M."/>
            <person name="Montefiori M."/>
            <person name="Brummell D.A."/>
            <person name="Schwinn K.E."/>
            <person name="Catanach A."/>
            <person name="Fullerton C."/>
            <person name="Li D."/>
            <person name="Meiyalaghan S."/>
            <person name="Nieuwenhuizen N."/>
            <person name="Read N."/>
            <person name="Prakash R."/>
            <person name="Hunter D."/>
            <person name="Zhang H."/>
            <person name="McKenzie M."/>
            <person name="Knabel M."/>
            <person name="Harris A."/>
            <person name="Allan A.C."/>
            <person name="Gleave A."/>
            <person name="Chen A."/>
            <person name="Janssen B.J."/>
            <person name="Plunkett B."/>
            <person name="Ampomah-Dwamena C."/>
            <person name="Voogd C."/>
            <person name="Leif D."/>
            <person name="Lafferty D."/>
            <person name="Souleyre E.J.F."/>
            <person name="Varkonyi-Gasic E."/>
            <person name="Gambi F."/>
            <person name="Hanley J."/>
            <person name="Yao J.L."/>
            <person name="Cheung J."/>
            <person name="David K.M."/>
            <person name="Warren B."/>
            <person name="Marsh K."/>
            <person name="Snowden K.C."/>
            <person name="Lin-Wang K."/>
            <person name="Brian L."/>
            <person name="Martinez-Sanchez M."/>
            <person name="Wang M."/>
            <person name="Ileperuma N."/>
            <person name="Macnee N."/>
            <person name="Campin R."/>
            <person name="McAtee P."/>
            <person name="Drummond R.S.M."/>
            <person name="Espley R.V."/>
            <person name="Ireland H.S."/>
            <person name="Wu R."/>
            <person name="Atkinson R.G."/>
            <person name="Karunairetnam S."/>
            <person name="Bulley S."/>
            <person name="Chunkath S."/>
            <person name="Hanley Z."/>
            <person name="Storey R."/>
            <person name="Thrimawithana A.H."/>
            <person name="Thomson S."/>
            <person name="David C."/>
            <person name="Testolin R."/>
            <person name="Huang H."/>
            <person name="Hellens R.P."/>
            <person name="Schaffer R.J."/>
        </authorList>
    </citation>
    <scope>NUCLEOTIDE SEQUENCE [LARGE SCALE GENOMIC DNA]</scope>
    <source>
        <strain evidence="8">cv. Red5</strain>
    </source>
</reference>
<evidence type="ECO:0000313" key="8">
    <source>
        <dbReference type="Proteomes" id="UP000241394"/>
    </source>
</evidence>
<dbReference type="PANTHER" id="PTHR33469:SF16">
    <property type="entry name" value="PROTEIN ELF4-LIKE 4"/>
    <property type="match status" value="1"/>
</dbReference>
<feature type="domain" description="Protein EARLY FLOWERING 4" evidence="6">
    <location>
        <begin position="14"/>
        <end position="95"/>
    </location>
</feature>
<evidence type="ECO:0000256" key="3">
    <source>
        <dbReference type="ARBA" id="ARBA00023108"/>
    </source>
</evidence>
<gene>
    <name evidence="7" type="ORF">CEY00_Acc17668</name>
</gene>
<dbReference type="EMBL" id="NKQK01000016">
    <property type="protein sequence ID" value="PSS07324.1"/>
    <property type="molecule type" value="Genomic_DNA"/>
</dbReference>
<dbReference type="Proteomes" id="UP000241394">
    <property type="component" value="Chromosome LG16"/>
</dbReference>
<dbReference type="OMA" id="THKKSAW"/>
<keyword evidence="8" id="KW-1185">Reference proteome</keyword>
<proteinExistence type="inferred from homology"/>
<dbReference type="OrthoDB" id="1895690at2759"/>
<comment type="subcellular location">
    <subcellularLocation>
        <location evidence="1">Nucleus</location>
    </subcellularLocation>
</comment>
<comment type="similarity">
    <text evidence="2">Belongs to the EARLY FLOWERING 4 family.</text>
</comment>
<feature type="compositionally biased region" description="Low complexity" evidence="5">
    <location>
        <begin position="83"/>
        <end position="98"/>
    </location>
</feature>
<sequence>MEGDILPGIGNGTQVDGKVLQTFQKSFVQVQNILDQNRLLINEINQNHESKIPNNLTRNVGLIRELNNNIRRVADIYADLSSSFSKSAEASSEGESSGTMKSDGKVSQKRIRPG</sequence>
<organism evidence="7 8">
    <name type="scientific">Actinidia chinensis var. chinensis</name>
    <name type="common">Chinese soft-hair kiwi</name>
    <dbReference type="NCBI Taxonomy" id="1590841"/>
    <lineage>
        <taxon>Eukaryota</taxon>
        <taxon>Viridiplantae</taxon>
        <taxon>Streptophyta</taxon>
        <taxon>Embryophyta</taxon>
        <taxon>Tracheophyta</taxon>
        <taxon>Spermatophyta</taxon>
        <taxon>Magnoliopsida</taxon>
        <taxon>eudicotyledons</taxon>
        <taxon>Gunneridae</taxon>
        <taxon>Pentapetalae</taxon>
        <taxon>asterids</taxon>
        <taxon>Ericales</taxon>
        <taxon>Actinidiaceae</taxon>
        <taxon>Actinidia</taxon>
    </lineage>
</organism>
<dbReference type="Gramene" id="PSS07324">
    <property type="protein sequence ID" value="PSS07324"/>
    <property type="gene ID" value="CEY00_Acc17668"/>
</dbReference>
<evidence type="ECO:0000256" key="2">
    <source>
        <dbReference type="ARBA" id="ARBA00009514"/>
    </source>
</evidence>
<comment type="caution">
    <text evidence="7">The sequence shown here is derived from an EMBL/GenBank/DDBJ whole genome shotgun (WGS) entry which is preliminary data.</text>
</comment>
<evidence type="ECO:0000256" key="4">
    <source>
        <dbReference type="ARBA" id="ARBA00023242"/>
    </source>
</evidence>
<dbReference type="InterPro" id="IPR040462">
    <property type="entry name" value="EARLY_FLOWERING_4"/>
</dbReference>
<dbReference type="AlphaFoldDB" id="A0A2R6QFC6"/>
<dbReference type="STRING" id="1590841.A0A2R6QFC6"/>
<keyword evidence="4" id="KW-0539">Nucleus</keyword>